<keyword evidence="8" id="KW-0862">Zinc</keyword>
<dbReference type="InterPro" id="IPR013083">
    <property type="entry name" value="Znf_RING/FYVE/PHD"/>
</dbReference>
<dbReference type="SUPFAM" id="SSF57850">
    <property type="entry name" value="RING/U-box"/>
    <property type="match status" value="3"/>
</dbReference>
<feature type="compositionally biased region" description="Pro residues" evidence="11">
    <location>
        <begin position="76"/>
        <end position="85"/>
    </location>
</feature>
<evidence type="ECO:0000256" key="4">
    <source>
        <dbReference type="ARBA" id="ARBA00022723"/>
    </source>
</evidence>
<feature type="domain" description="RING-type" evidence="12">
    <location>
        <begin position="133"/>
        <end position="186"/>
    </location>
</feature>
<dbReference type="Proteomes" id="UP000076632">
    <property type="component" value="Unassembled WGS sequence"/>
</dbReference>
<dbReference type="RefSeq" id="XP_018186428.1">
    <property type="nucleotide sequence ID" value="XM_018335646.1"/>
</dbReference>
<keyword evidence="15" id="KW-1185">Reference proteome</keyword>
<feature type="region of interest" description="Disordered" evidence="11">
    <location>
        <begin position="367"/>
        <end position="386"/>
    </location>
</feature>
<evidence type="ECO:0000256" key="9">
    <source>
        <dbReference type="PROSITE-ProRule" id="PRU00175"/>
    </source>
</evidence>
<dbReference type="GO" id="GO:0061630">
    <property type="term" value="F:ubiquitin protein ligase activity"/>
    <property type="evidence" value="ECO:0007669"/>
    <property type="project" value="UniProtKB-EC"/>
</dbReference>
<dbReference type="OrthoDB" id="1431934at2759"/>
<dbReference type="Gene3D" id="1.20.120.1750">
    <property type="match status" value="1"/>
</dbReference>
<dbReference type="Pfam" id="PF01485">
    <property type="entry name" value="IBR"/>
    <property type="match status" value="2"/>
</dbReference>
<evidence type="ECO:0000313" key="15">
    <source>
        <dbReference type="Proteomes" id="UP000076632"/>
    </source>
</evidence>
<evidence type="ECO:0000256" key="11">
    <source>
        <dbReference type="SAM" id="MobiDB-lite"/>
    </source>
</evidence>
<dbReference type="GO" id="GO:0016567">
    <property type="term" value="P:protein ubiquitination"/>
    <property type="evidence" value="ECO:0007669"/>
    <property type="project" value="InterPro"/>
</dbReference>
<feature type="domain" description="RING-type" evidence="13">
    <location>
        <begin position="129"/>
        <end position="359"/>
    </location>
</feature>
<dbReference type="GO" id="GO:0008270">
    <property type="term" value="F:zinc ion binding"/>
    <property type="evidence" value="ECO:0007669"/>
    <property type="project" value="UniProtKB-KW"/>
</dbReference>
<feature type="compositionally biased region" description="Basic residues" evidence="11">
    <location>
        <begin position="376"/>
        <end position="386"/>
    </location>
</feature>
<keyword evidence="4" id="KW-0479">Metal-binding</keyword>
<dbReference type="GeneID" id="28900783"/>
<evidence type="ECO:0000256" key="1">
    <source>
        <dbReference type="ARBA" id="ARBA00001798"/>
    </source>
</evidence>
<evidence type="ECO:0000313" key="14">
    <source>
        <dbReference type="EMBL" id="KZF20873.1"/>
    </source>
</evidence>
<dbReference type="EC" id="2.3.2.31" evidence="2"/>
<dbReference type="InterPro" id="IPR001841">
    <property type="entry name" value="Znf_RING"/>
</dbReference>
<dbReference type="InterPro" id="IPR002867">
    <property type="entry name" value="IBR_dom"/>
</dbReference>
<dbReference type="InterPro" id="IPR031127">
    <property type="entry name" value="E3_UB_ligase_RBR"/>
</dbReference>
<feature type="coiled-coil region" evidence="10">
    <location>
        <begin position="278"/>
        <end position="305"/>
    </location>
</feature>
<dbReference type="InParanoid" id="A0A165FE50"/>
<proteinExistence type="predicted"/>
<evidence type="ECO:0000256" key="6">
    <source>
        <dbReference type="ARBA" id="ARBA00022771"/>
    </source>
</evidence>
<dbReference type="AlphaFoldDB" id="A0A165FE50"/>
<sequence length="386" mass="43763">MSFRRNPNEGPPNRVMGWALSTWKKHQLAQVLDAINVPYERWRSKVDLYLILNQNNQGDGLTAADRIRILRRPRAEPPPPEPPAVEPSATPHPAAQPPDPIVRDPENSWRVLLQLLANVVRPVQEANIVTTECIGCVSDLTPEITPSRPITATCAHQNNMCLECLAQHIQVQLDNRMWNNISCPTCPSRLSYEDIQEWARPETFQSHEEIADSNSRYDQMALRETMATDPTFRWCPAPGCESGQIHERGEAEPIMTCASCGRRSCFIHQVEWHVEETCAHFEQTKKKAQEEADQMEASLALVEKESKQCPNPDCGWRIIKNGGCNHMTCLKCGHEFCWLCFARYDEILRYGNAAHNPGCRHHTAQLEAAANGRQQARPRRPRRAAA</sequence>
<dbReference type="CDD" id="cd20335">
    <property type="entry name" value="BRcat_RBR"/>
    <property type="match status" value="1"/>
</dbReference>
<evidence type="ECO:0000256" key="8">
    <source>
        <dbReference type="ARBA" id="ARBA00022833"/>
    </source>
</evidence>
<comment type="catalytic activity">
    <reaction evidence="1">
        <text>[E2 ubiquitin-conjugating enzyme]-S-ubiquitinyl-L-cysteine + [acceptor protein]-L-lysine = [E2 ubiquitin-conjugating enzyme]-L-cysteine + [acceptor protein]-N(6)-ubiquitinyl-L-lysine.</text>
        <dbReference type="EC" id="2.3.2.31"/>
    </reaction>
</comment>
<dbReference type="PANTHER" id="PTHR11685">
    <property type="entry name" value="RBR FAMILY RING FINGER AND IBR DOMAIN-CONTAINING"/>
    <property type="match status" value="1"/>
</dbReference>
<evidence type="ECO:0000256" key="10">
    <source>
        <dbReference type="SAM" id="Coils"/>
    </source>
</evidence>
<name>A0A165FE50_XYLHT</name>
<evidence type="ECO:0000256" key="5">
    <source>
        <dbReference type="ARBA" id="ARBA00022737"/>
    </source>
</evidence>
<keyword evidence="3" id="KW-0808">Transferase</keyword>
<keyword evidence="7" id="KW-0833">Ubl conjugation pathway</keyword>
<keyword evidence="5" id="KW-0677">Repeat</keyword>
<keyword evidence="10" id="KW-0175">Coiled coil</keyword>
<dbReference type="InterPro" id="IPR044066">
    <property type="entry name" value="TRIAD_supradom"/>
</dbReference>
<dbReference type="PROSITE" id="PS51873">
    <property type="entry name" value="TRIAD"/>
    <property type="match status" value="1"/>
</dbReference>
<evidence type="ECO:0000256" key="2">
    <source>
        <dbReference type="ARBA" id="ARBA00012251"/>
    </source>
</evidence>
<protein>
    <recommendedName>
        <fullName evidence="2">RBR-type E3 ubiquitin transferase</fullName>
        <ecNumber evidence="2">2.3.2.31</ecNumber>
    </recommendedName>
</protein>
<gene>
    <name evidence="14" type="ORF">L228DRAFT_278949</name>
</gene>
<evidence type="ECO:0000256" key="7">
    <source>
        <dbReference type="ARBA" id="ARBA00022786"/>
    </source>
</evidence>
<dbReference type="SMART" id="SM00647">
    <property type="entry name" value="IBR"/>
    <property type="match status" value="2"/>
</dbReference>
<accession>A0A165FE50</accession>
<dbReference type="PROSITE" id="PS50089">
    <property type="entry name" value="ZF_RING_2"/>
    <property type="match status" value="1"/>
</dbReference>
<feature type="region of interest" description="Disordered" evidence="11">
    <location>
        <begin position="73"/>
        <end position="103"/>
    </location>
</feature>
<keyword evidence="6 9" id="KW-0863">Zinc-finger</keyword>
<evidence type="ECO:0000256" key="3">
    <source>
        <dbReference type="ARBA" id="ARBA00022679"/>
    </source>
</evidence>
<dbReference type="OMA" id="PRECICC"/>
<dbReference type="EMBL" id="KV407462">
    <property type="protein sequence ID" value="KZF20873.1"/>
    <property type="molecule type" value="Genomic_DNA"/>
</dbReference>
<dbReference type="STRING" id="1328760.A0A165FE50"/>
<dbReference type="Gene3D" id="3.30.40.10">
    <property type="entry name" value="Zinc/RING finger domain, C3HC4 (zinc finger)"/>
    <property type="match status" value="1"/>
</dbReference>
<reference evidence="14 15" key="1">
    <citation type="journal article" date="2016" name="Fungal Biol.">
        <title>The genome of Xylona heveae provides a window into fungal endophytism.</title>
        <authorList>
            <person name="Gazis R."/>
            <person name="Kuo A."/>
            <person name="Riley R."/>
            <person name="LaButti K."/>
            <person name="Lipzen A."/>
            <person name="Lin J."/>
            <person name="Amirebrahimi M."/>
            <person name="Hesse C.N."/>
            <person name="Spatafora J.W."/>
            <person name="Henrissat B."/>
            <person name="Hainaut M."/>
            <person name="Grigoriev I.V."/>
            <person name="Hibbett D.S."/>
        </authorList>
    </citation>
    <scope>NUCLEOTIDE SEQUENCE [LARGE SCALE GENOMIC DNA]</scope>
    <source>
        <strain evidence="14 15">TC161</strain>
    </source>
</reference>
<organism evidence="14 15">
    <name type="scientific">Xylona heveae (strain CBS 132557 / TC161)</name>
    <dbReference type="NCBI Taxonomy" id="1328760"/>
    <lineage>
        <taxon>Eukaryota</taxon>
        <taxon>Fungi</taxon>
        <taxon>Dikarya</taxon>
        <taxon>Ascomycota</taxon>
        <taxon>Pezizomycotina</taxon>
        <taxon>Xylonomycetes</taxon>
        <taxon>Xylonales</taxon>
        <taxon>Xylonaceae</taxon>
        <taxon>Xylona</taxon>
    </lineage>
</organism>
<evidence type="ECO:0000259" key="12">
    <source>
        <dbReference type="PROSITE" id="PS50089"/>
    </source>
</evidence>
<evidence type="ECO:0000259" key="13">
    <source>
        <dbReference type="PROSITE" id="PS51873"/>
    </source>
</evidence>